<organism evidence="1 2">
    <name type="scientific">Nocardioides psychrotolerans</name>
    <dbReference type="NCBI Taxonomy" id="1005945"/>
    <lineage>
        <taxon>Bacteria</taxon>
        <taxon>Bacillati</taxon>
        <taxon>Actinomycetota</taxon>
        <taxon>Actinomycetes</taxon>
        <taxon>Propionibacteriales</taxon>
        <taxon>Nocardioidaceae</taxon>
        <taxon>Nocardioides</taxon>
    </lineage>
</organism>
<proteinExistence type="predicted"/>
<dbReference type="SUPFAM" id="SSF53474">
    <property type="entry name" value="alpha/beta-Hydrolases"/>
    <property type="match status" value="1"/>
</dbReference>
<evidence type="ECO:0000313" key="1">
    <source>
        <dbReference type="EMBL" id="SFI94950.1"/>
    </source>
</evidence>
<gene>
    <name evidence="1" type="ORF">SAMN05216561_11554</name>
</gene>
<sequence length="135" mass="14450">MGVSGGADPSGLVHHLWAAWSPGYDATADLEHLLASVGTPEQRSAVIGYYRAVPRVWAVPEAYADWHRTWTAMPTVPSLHLHGADDGCLQAAIAERAATRLPDGAEIRVVADAGHFLQLEQPDIVNDAISTFIDA</sequence>
<dbReference type="GO" id="GO:0016787">
    <property type="term" value="F:hydrolase activity"/>
    <property type="evidence" value="ECO:0007669"/>
    <property type="project" value="UniProtKB-KW"/>
</dbReference>
<dbReference type="Proteomes" id="UP000198649">
    <property type="component" value="Unassembled WGS sequence"/>
</dbReference>
<dbReference type="AlphaFoldDB" id="A0A1I3MDS6"/>
<protein>
    <submittedName>
        <fullName evidence="1">Alpha/beta hydrolase family protein</fullName>
    </submittedName>
</protein>
<accession>A0A1I3MDS6</accession>
<evidence type="ECO:0000313" key="2">
    <source>
        <dbReference type="Proteomes" id="UP000198649"/>
    </source>
</evidence>
<dbReference type="STRING" id="1005945.SAMN05216561_11554"/>
<name>A0A1I3MDS6_9ACTN</name>
<dbReference type="EMBL" id="FOQG01000015">
    <property type="protein sequence ID" value="SFI94950.1"/>
    <property type="molecule type" value="Genomic_DNA"/>
</dbReference>
<dbReference type="InterPro" id="IPR029058">
    <property type="entry name" value="AB_hydrolase_fold"/>
</dbReference>
<reference evidence="1 2" key="1">
    <citation type="submission" date="2016-10" db="EMBL/GenBank/DDBJ databases">
        <authorList>
            <person name="de Groot N.N."/>
        </authorList>
    </citation>
    <scope>NUCLEOTIDE SEQUENCE [LARGE SCALE GENOMIC DNA]</scope>
    <source>
        <strain evidence="1 2">CGMCC 1.11156</strain>
    </source>
</reference>
<dbReference type="Gene3D" id="3.40.50.1820">
    <property type="entry name" value="alpha/beta hydrolase"/>
    <property type="match status" value="1"/>
</dbReference>
<keyword evidence="2" id="KW-1185">Reference proteome</keyword>
<dbReference type="RefSeq" id="WP_091115716.1">
    <property type="nucleotide sequence ID" value="NZ_BKAF01000023.1"/>
</dbReference>
<keyword evidence="1" id="KW-0378">Hydrolase</keyword>